<accession>A0A3Q0FZW1</accession>
<dbReference type="PANTHER" id="PTHR23120">
    <property type="entry name" value="MAESTRO-RELATED HEAT DOMAIN-CONTAINING"/>
    <property type="match status" value="1"/>
</dbReference>
<proteinExistence type="predicted"/>
<dbReference type="InterPro" id="IPR016024">
    <property type="entry name" value="ARM-type_fold"/>
</dbReference>
<dbReference type="GO" id="GO:0005737">
    <property type="term" value="C:cytoplasm"/>
    <property type="evidence" value="ECO:0007669"/>
    <property type="project" value="TreeGrafter"/>
</dbReference>
<feature type="region of interest" description="Disordered" evidence="1">
    <location>
        <begin position="1"/>
        <end position="47"/>
    </location>
</feature>
<evidence type="ECO:0000313" key="3">
    <source>
        <dbReference type="RefSeq" id="XP_025051318.1"/>
    </source>
</evidence>
<protein>
    <submittedName>
        <fullName evidence="3">Maestro heat-like repeat family member 5</fullName>
    </submittedName>
</protein>
<dbReference type="InParanoid" id="A0A3Q0FZW1"/>
<dbReference type="SUPFAM" id="SSF48371">
    <property type="entry name" value="ARM repeat"/>
    <property type="match status" value="1"/>
</dbReference>
<organism evidence="2 3">
    <name type="scientific">Alligator sinensis</name>
    <name type="common">Chinese alligator</name>
    <dbReference type="NCBI Taxonomy" id="38654"/>
    <lineage>
        <taxon>Eukaryota</taxon>
        <taxon>Metazoa</taxon>
        <taxon>Chordata</taxon>
        <taxon>Craniata</taxon>
        <taxon>Vertebrata</taxon>
        <taxon>Euteleostomi</taxon>
        <taxon>Archelosauria</taxon>
        <taxon>Archosauria</taxon>
        <taxon>Crocodylia</taxon>
        <taxon>Alligatoridae</taxon>
        <taxon>Alligatorinae</taxon>
        <taxon>Alligator</taxon>
    </lineage>
</organism>
<gene>
    <name evidence="3" type="primary">LOC106723324</name>
</gene>
<dbReference type="Proteomes" id="UP000189705">
    <property type="component" value="Unplaced"/>
</dbReference>
<name>A0A3Q0FZW1_ALLSI</name>
<sequence>MEGDPDSLGQEVSKPCPSPSLSSSSFRGDLESSVESRSNPPYGTTIKVIPYRPGEEVEEEQEGEDLMLLEKEVLTDIILHLQGQGDKEHGEHFLLGIPTLCRATKQRGEDTLEPETCKVVLLQKIMGLMETVTQDEEPNRILCYSIAAICNLSELKPALEPAMESCLLQTTLKICLTSPRHNSLYVRTKQQKHMEDLEAILRSLLATAPSLDRLQFLWEHLTSWLQSPDALDRVKAMRSSRALFRFAVSLLPQFEDSPSMPQMGDTAAQLCLSLSHPTADISCQARESIYLLAQILLHHKGKKARPGCKTPMETILLSTH</sequence>
<evidence type="ECO:0000256" key="1">
    <source>
        <dbReference type="SAM" id="MobiDB-lite"/>
    </source>
</evidence>
<dbReference type="AlphaFoldDB" id="A0A3Q0FZW1"/>
<dbReference type="KEGG" id="asn:106723324"/>
<dbReference type="GeneID" id="106723324"/>
<evidence type="ECO:0000313" key="2">
    <source>
        <dbReference type="Proteomes" id="UP000189705"/>
    </source>
</evidence>
<dbReference type="PANTHER" id="PTHR23120:SF40">
    <property type="entry name" value="MAESTRO HEAT-LIKE REPEAT-CONTAINING PROTEIN FAMILY MEMBER 6"/>
    <property type="match status" value="1"/>
</dbReference>
<dbReference type="InterPro" id="IPR045206">
    <property type="entry name" value="Maestro_heat-like_prot"/>
</dbReference>
<dbReference type="RefSeq" id="XP_025051318.1">
    <property type="nucleotide sequence ID" value="XM_025195533.1"/>
</dbReference>
<keyword evidence="2" id="KW-1185">Reference proteome</keyword>
<feature type="compositionally biased region" description="Low complexity" evidence="1">
    <location>
        <begin position="13"/>
        <end position="33"/>
    </location>
</feature>
<reference evidence="3" key="1">
    <citation type="submission" date="2025-08" db="UniProtKB">
        <authorList>
            <consortium name="RefSeq"/>
        </authorList>
    </citation>
    <scope>IDENTIFICATION</scope>
</reference>